<name>A0ABQ9GJC0_9NEOP</name>
<sequence length="235" mass="26887">MEQRRNARAGEREIPEKTRWPTESSQRPGTKIRGDPGGKESHTQSPNAENRNSEAKEAVLDLDPTPGMVCNSVDTLMLTLPFLYFMYRKIISAIVETLLFCGRQEISLRGYRDFGRLTVEEPTNNDGNFRALLRLQARAGDSLLNEHLNSGRGNAMYVSPTVQNELLSLNGKKIQETVVERIKRLSFSLYWENETTYMSRVEQFSLCVRCVDIDVVDIREDFLTFVPVYDVTELE</sequence>
<feature type="compositionally biased region" description="Basic and acidic residues" evidence="1">
    <location>
        <begin position="1"/>
        <end position="20"/>
    </location>
</feature>
<evidence type="ECO:0000256" key="1">
    <source>
        <dbReference type="SAM" id="MobiDB-lite"/>
    </source>
</evidence>
<evidence type="ECO:0000313" key="2">
    <source>
        <dbReference type="EMBL" id="KAJ8872110.1"/>
    </source>
</evidence>
<feature type="compositionally biased region" description="Basic and acidic residues" evidence="1">
    <location>
        <begin position="32"/>
        <end position="42"/>
    </location>
</feature>
<dbReference type="PANTHER" id="PTHR45749:SF21">
    <property type="entry name" value="DUF4371 DOMAIN-CONTAINING PROTEIN"/>
    <property type="match status" value="1"/>
</dbReference>
<reference evidence="2 3" key="1">
    <citation type="submission" date="2023-02" db="EMBL/GenBank/DDBJ databases">
        <title>LHISI_Scaffold_Assembly.</title>
        <authorList>
            <person name="Stuart O.P."/>
            <person name="Cleave R."/>
            <person name="Magrath M.J.L."/>
            <person name="Mikheyev A.S."/>
        </authorList>
    </citation>
    <scope>NUCLEOTIDE SEQUENCE [LARGE SCALE GENOMIC DNA]</scope>
    <source>
        <strain evidence="2">Daus_M_001</strain>
        <tissue evidence="2">Leg muscle</tissue>
    </source>
</reference>
<dbReference type="PANTHER" id="PTHR45749">
    <property type="match status" value="1"/>
</dbReference>
<accession>A0ABQ9GJC0</accession>
<keyword evidence="3" id="KW-1185">Reference proteome</keyword>
<proteinExistence type="predicted"/>
<organism evidence="2 3">
    <name type="scientific">Dryococelus australis</name>
    <dbReference type="NCBI Taxonomy" id="614101"/>
    <lineage>
        <taxon>Eukaryota</taxon>
        <taxon>Metazoa</taxon>
        <taxon>Ecdysozoa</taxon>
        <taxon>Arthropoda</taxon>
        <taxon>Hexapoda</taxon>
        <taxon>Insecta</taxon>
        <taxon>Pterygota</taxon>
        <taxon>Neoptera</taxon>
        <taxon>Polyneoptera</taxon>
        <taxon>Phasmatodea</taxon>
        <taxon>Verophasmatodea</taxon>
        <taxon>Anareolatae</taxon>
        <taxon>Phasmatidae</taxon>
        <taxon>Eurycanthinae</taxon>
        <taxon>Dryococelus</taxon>
    </lineage>
</organism>
<feature type="region of interest" description="Disordered" evidence="1">
    <location>
        <begin position="1"/>
        <end position="54"/>
    </location>
</feature>
<protein>
    <submittedName>
        <fullName evidence="2">Uncharacterized protein</fullName>
    </submittedName>
</protein>
<dbReference type="Proteomes" id="UP001159363">
    <property type="component" value="Chromosome 10"/>
</dbReference>
<evidence type="ECO:0000313" key="3">
    <source>
        <dbReference type="Proteomes" id="UP001159363"/>
    </source>
</evidence>
<dbReference type="EMBL" id="JARBHB010000011">
    <property type="protein sequence ID" value="KAJ8872110.1"/>
    <property type="molecule type" value="Genomic_DNA"/>
</dbReference>
<gene>
    <name evidence="2" type="ORF">PR048_025712</name>
</gene>
<comment type="caution">
    <text evidence="2">The sequence shown here is derived from an EMBL/GenBank/DDBJ whole genome shotgun (WGS) entry which is preliminary data.</text>
</comment>